<dbReference type="EnsemblMetazoa" id="ISCW006808-RA">
    <property type="protein sequence ID" value="ISCW006808-PA"/>
    <property type="gene ID" value="ISCW006808"/>
</dbReference>
<dbReference type="Proteomes" id="UP000001555">
    <property type="component" value="Unassembled WGS sequence"/>
</dbReference>
<gene>
    <name evidence="1" type="ORF">IscW_ISCW006808</name>
</gene>
<evidence type="ECO:0000313" key="2">
    <source>
        <dbReference type="EnsemblMetazoa" id="ISCW006808-PA"/>
    </source>
</evidence>
<accession>B7PPT5</accession>
<name>B7PPT5_IXOSC</name>
<proteinExistence type="predicted"/>
<reference evidence="2" key="2">
    <citation type="submission" date="2020-05" db="UniProtKB">
        <authorList>
            <consortium name="EnsemblMetazoa"/>
        </authorList>
    </citation>
    <scope>IDENTIFICATION</scope>
    <source>
        <strain evidence="2">wikel</strain>
    </source>
</reference>
<dbReference type="VEuPathDB" id="VectorBase:ISCW006808"/>
<keyword evidence="3" id="KW-1185">Reference proteome</keyword>
<dbReference type="InParanoid" id="B7PPT5"/>
<dbReference type="EMBL" id="ABJB010563276">
    <property type="status" value="NOT_ANNOTATED_CDS"/>
    <property type="molecule type" value="Genomic_DNA"/>
</dbReference>
<reference evidence="1 3" key="1">
    <citation type="submission" date="2008-03" db="EMBL/GenBank/DDBJ databases">
        <title>Annotation of Ixodes scapularis.</title>
        <authorList>
            <consortium name="Ixodes scapularis Genome Project Consortium"/>
            <person name="Caler E."/>
            <person name="Hannick L.I."/>
            <person name="Bidwell S."/>
            <person name="Joardar V."/>
            <person name="Thiagarajan M."/>
            <person name="Amedeo P."/>
            <person name="Galinsky K.J."/>
            <person name="Schobel S."/>
            <person name="Inman J."/>
            <person name="Hostetler J."/>
            <person name="Miller J."/>
            <person name="Hammond M."/>
            <person name="Megy K."/>
            <person name="Lawson D."/>
            <person name="Kodira C."/>
            <person name="Sutton G."/>
            <person name="Meyer J."/>
            <person name="Hill C.A."/>
            <person name="Birren B."/>
            <person name="Nene V."/>
            <person name="Collins F."/>
            <person name="Alarcon-Chaidez F."/>
            <person name="Wikel S."/>
            <person name="Strausberg R."/>
        </authorList>
    </citation>
    <scope>NUCLEOTIDE SEQUENCE [LARGE SCALE GENOMIC DNA]</scope>
    <source>
        <strain evidence="3">Wikel</strain>
        <strain evidence="1">Wikel colony</strain>
    </source>
</reference>
<dbReference type="VEuPathDB" id="VectorBase:ISCI006808"/>
<protein>
    <submittedName>
        <fullName evidence="1 2">Uncharacterized protein</fullName>
    </submittedName>
</protein>
<sequence>MERILCVQEADNVQEVYILSYRCELWQRGFTLGVLIAGAALPSEVHRPARRSDGCHRASAGGLRDGRNLASLVFKESQRLTRFRLLLQRCRKLSDVAYPLLVFFRVLL</sequence>
<dbReference type="EMBL" id="ABJB010680386">
    <property type="status" value="NOT_ANNOTATED_CDS"/>
    <property type="molecule type" value="Genomic_DNA"/>
</dbReference>
<dbReference type="AlphaFoldDB" id="B7PPT5"/>
<dbReference type="HOGENOM" id="CLU_2199827_0_0_1"/>
<dbReference type="EMBL" id="DS760623">
    <property type="protein sequence ID" value="EEC08607.1"/>
    <property type="molecule type" value="Genomic_DNA"/>
</dbReference>
<evidence type="ECO:0000313" key="1">
    <source>
        <dbReference type="EMBL" id="EEC08607.1"/>
    </source>
</evidence>
<organism>
    <name type="scientific">Ixodes scapularis</name>
    <name type="common">Black-legged tick</name>
    <name type="synonym">Deer tick</name>
    <dbReference type="NCBI Taxonomy" id="6945"/>
    <lineage>
        <taxon>Eukaryota</taxon>
        <taxon>Metazoa</taxon>
        <taxon>Ecdysozoa</taxon>
        <taxon>Arthropoda</taxon>
        <taxon>Chelicerata</taxon>
        <taxon>Arachnida</taxon>
        <taxon>Acari</taxon>
        <taxon>Parasitiformes</taxon>
        <taxon>Ixodida</taxon>
        <taxon>Ixodoidea</taxon>
        <taxon>Ixodidae</taxon>
        <taxon>Ixodinae</taxon>
        <taxon>Ixodes</taxon>
    </lineage>
</organism>
<evidence type="ECO:0000313" key="3">
    <source>
        <dbReference type="Proteomes" id="UP000001555"/>
    </source>
</evidence>
<dbReference type="PaxDb" id="6945-B7PPT5"/>